<name>A0A524RN60_9CHRO</name>
<dbReference type="AlphaFoldDB" id="A0A524RN60"/>
<gene>
    <name evidence="1" type="ORF">ERJ67_06125</name>
</gene>
<dbReference type="Proteomes" id="UP000317990">
    <property type="component" value="Unassembled WGS sequence"/>
</dbReference>
<proteinExistence type="predicted"/>
<organism evidence="1 2">
    <name type="scientific">Aphanocapsa feldmannii 277cV</name>
    <dbReference type="NCBI Taxonomy" id="2507553"/>
    <lineage>
        <taxon>Bacteria</taxon>
        <taxon>Bacillati</taxon>
        <taxon>Cyanobacteriota</taxon>
        <taxon>Cyanophyceae</taxon>
        <taxon>Oscillatoriophycideae</taxon>
        <taxon>Chroococcales</taxon>
        <taxon>Microcystaceae</taxon>
        <taxon>Aphanocapsa</taxon>
    </lineage>
</organism>
<evidence type="ECO:0000313" key="2">
    <source>
        <dbReference type="Proteomes" id="UP000317990"/>
    </source>
</evidence>
<evidence type="ECO:0000313" key="1">
    <source>
        <dbReference type="EMBL" id="TGG92233.1"/>
    </source>
</evidence>
<protein>
    <submittedName>
        <fullName evidence="1">Uncharacterized protein</fullName>
    </submittedName>
</protein>
<reference evidence="1 2" key="1">
    <citation type="journal article" date="2019" name="mSystems">
        <title>Life at home and on the roam: Genomic adaptions reflect the dual lifestyle of an intracellular, facultative symbiont.</title>
        <authorList>
            <person name="Burgsdorf I."/>
        </authorList>
    </citation>
    <scope>NUCLEOTIDE SEQUENCE [LARGE SCALE GENOMIC DNA]</scope>
    <source>
        <strain evidence="1">277cV</strain>
    </source>
</reference>
<dbReference type="EMBL" id="SRMO01000065">
    <property type="protein sequence ID" value="TGG92233.1"/>
    <property type="molecule type" value="Genomic_DNA"/>
</dbReference>
<accession>A0A524RN60</accession>
<comment type="caution">
    <text evidence="1">The sequence shown here is derived from an EMBL/GenBank/DDBJ whole genome shotgun (WGS) entry which is preliminary data.</text>
</comment>
<sequence>MTLSHAEPGRRVVLVTVEQNNQVLGEALGEAADAELAECRAITRLALRLGWQLPDAATAALDDVALSGGGPVPVSASGAEASIPAAVTTEVPAPAEAGDARESAAEQTAPGEVCDVSIDAAAAAAVVPAPPATPPAAPLEPQREPSDWSEELAMVGAQLSRIGWDRDAEGIFLERVFGHPSRSRITRYGDLVTYLRALRELEPGSDPCAVPIPVRRAELLARSDLLMTQLGWGTKEGRACLDRHFALSSRQQLDDGQLARFIQHLEQELRVQAQPLAS</sequence>